<dbReference type="InterPro" id="IPR035810">
    <property type="entry name" value="PEBP_euk"/>
</dbReference>
<dbReference type="PANTHER" id="PTHR11362:SF82">
    <property type="entry name" value="PHOSPHATIDYLETHANOLAMINE-BINDING PROTEIN 4"/>
    <property type="match status" value="1"/>
</dbReference>
<sequence>CQQLFQKVQHLSVTGDNIQTSLVIQVIKSARAENLKMTYFLCCVAVACLVSASAATAETPADPEKFISNGVVPDVLDQAPSALACVKYGSLNVDQGNILTPSQVKHQPKVNYAASSEKFYTLIMVDPDAPSRITPLFREWLHWRVVNIPGNNVTQGQTSAEYRGAGPPKGTGLHRYVFAVFEQPSGQMSIDEPYLTADQKSASDRGKFSVKKFVSKYSLGNPVAGNFFQAEWEAAPK</sequence>
<keyword evidence="3" id="KW-1185">Reference proteome</keyword>
<evidence type="ECO:0000313" key="2">
    <source>
        <dbReference type="EMBL" id="CAG7722520.1"/>
    </source>
</evidence>
<dbReference type="InterPro" id="IPR008914">
    <property type="entry name" value="PEBP"/>
</dbReference>
<dbReference type="OrthoDB" id="2506647at2759"/>
<evidence type="ECO:0008006" key="4">
    <source>
        <dbReference type="Google" id="ProtNLM"/>
    </source>
</evidence>
<dbReference type="CDD" id="cd00866">
    <property type="entry name" value="PEBP_euk"/>
    <property type="match status" value="1"/>
</dbReference>
<protein>
    <recommendedName>
        <fullName evidence="4">Phosphatidylethanolamine-binding protein</fullName>
    </recommendedName>
</protein>
<accession>A0A8J2JV80</accession>
<dbReference type="EMBL" id="CAJVCH010090161">
    <property type="protein sequence ID" value="CAG7722520.1"/>
    <property type="molecule type" value="Genomic_DNA"/>
</dbReference>
<feature type="non-terminal residue" evidence="2">
    <location>
        <position position="1"/>
    </location>
</feature>
<evidence type="ECO:0000256" key="1">
    <source>
        <dbReference type="ARBA" id="ARBA00007091"/>
    </source>
</evidence>
<dbReference type="Pfam" id="PF01161">
    <property type="entry name" value="PBP"/>
    <property type="match status" value="1"/>
</dbReference>
<dbReference type="PANTHER" id="PTHR11362">
    <property type="entry name" value="PHOSPHATIDYLETHANOLAMINE-BINDING PROTEIN"/>
    <property type="match status" value="1"/>
</dbReference>
<organism evidence="2 3">
    <name type="scientific">Allacma fusca</name>
    <dbReference type="NCBI Taxonomy" id="39272"/>
    <lineage>
        <taxon>Eukaryota</taxon>
        <taxon>Metazoa</taxon>
        <taxon>Ecdysozoa</taxon>
        <taxon>Arthropoda</taxon>
        <taxon>Hexapoda</taxon>
        <taxon>Collembola</taxon>
        <taxon>Symphypleona</taxon>
        <taxon>Sminthuridae</taxon>
        <taxon>Allacma</taxon>
    </lineage>
</organism>
<comment type="similarity">
    <text evidence="1">Belongs to the phosphatidylethanolamine-binding protein family.</text>
</comment>
<dbReference type="Proteomes" id="UP000708208">
    <property type="component" value="Unassembled WGS sequence"/>
</dbReference>
<reference evidence="2" key="1">
    <citation type="submission" date="2021-06" db="EMBL/GenBank/DDBJ databases">
        <authorList>
            <person name="Hodson N. C."/>
            <person name="Mongue J. A."/>
            <person name="Jaron S. K."/>
        </authorList>
    </citation>
    <scope>NUCLEOTIDE SEQUENCE</scope>
</reference>
<comment type="caution">
    <text evidence="2">The sequence shown here is derived from an EMBL/GenBank/DDBJ whole genome shotgun (WGS) entry which is preliminary data.</text>
</comment>
<evidence type="ECO:0000313" key="3">
    <source>
        <dbReference type="Proteomes" id="UP000708208"/>
    </source>
</evidence>
<dbReference type="InterPro" id="IPR001858">
    <property type="entry name" value="Phosphatidylethanolamine-bd_CS"/>
</dbReference>
<dbReference type="AlphaFoldDB" id="A0A8J2JV80"/>
<dbReference type="PROSITE" id="PS01220">
    <property type="entry name" value="PBP"/>
    <property type="match status" value="1"/>
</dbReference>
<gene>
    <name evidence="2" type="ORF">AFUS01_LOCUS11651</name>
</gene>
<name>A0A8J2JV80_9HEXA</name>
<proteinExistence type="inferred from homology"/>